<evidence type="ECO:0000256" key="1">
    <source>
        <dbReference type="SAM" id="Phobius"/>
    </source>
</evidence>
<dbReference type="AlphaFoldDB" id="A0A7C8INQ7"/>
<dbReference type="EMBL" id="WUBL01000052">
    <property type="protein sequence ID" value="KAF2968381.1"/>
    <property type="molecule type" value="Genomic_DNA"/>
</dbReference>
<keyword evidence="1" id="KW-0472">Membrane</keyword>
<gene>
    <name evidence="2" type="ORF">GQX73_g5218</name>
</gene>
<keyword evidence="1" id="KW-1133">Transmembrane helix</keyword>
<name>A0A7C8INQ7_9PEZI</name>
<keyword evidence="3" id="KW-1185">Reference proteome</keyword>
<feature type="transmembrane region" description="Helical" evidence="1">
    <location>
        <begin position="94"/>
        <end position="116"/>
    </location>
</feature>
<organism evidence="2 3">
    <name type="scientific">Xylaria multiplex</name>
    <dbReference type="NCBI Taxonomy" id="323545"/>
    <lineage>
        <taxon>Eukaryota</taxon>
        <taxon>Fungi</taxon>
        <taxon>Dikarya</taxon>
        <taxon>Ascomycota</taxon>
        <taxon>Pezizomycotina</taxon>
        <taxon>Sordariomycetes</taxon>
        <taxon>Xylariomycetidae</taxon>
        <taxon>Xylariales</taxon>
        <taxon>Xylariaceae</taxon>
        <taxon>Xylaria</taxon>
    </lineage>
</organism>
<proteinExistence type="predicted"/>
<dbReference type="Pfam" id="PF11374">
    <property type="entry name" value="DUF3176"/>
    <property type="match status" value="1"/>
</dbReference>
<dbReference type="PANTHER" id="PTHR35394">
    <property type="entry name" value="DUF3176 DOMAIN-CONTAINING PROTEIN"/>
    <property type="match status" value="1"/>
</dbReference>
<comment type="caution">
    <text evidence="2">The sequence shown here is derived from an EMBL/GenBank/DDBJ whole genome shotgun (WGS) entry which is preliminary data.</text>
</comment>
<feature type="transmembrane region" description="Helical" evidence="1">
    <location>
        <begin position="568"/>
        <end position="589"/>
    </location>
</feature>
<dbReference type="OrthoDB" id="5242705at2759"/>
<protein>
    <submittedName>
        <fullName evidence="2">Uncharacterized protein</fullName>
    </submittedName>
</protein>
<dbReference type="PANTHER" id="PTHR35394:SF5">
    <property type="entry name" value="DUF3176 DOMAIN-CONTAINING PROTEIN"/>
    <property type="match status" value="1"/>
</dbReference>
<reference evidence="2 3" key="1">
    <citation type="submission" date="2019-12" db="EMBL/GenBank/DDBJ databases">
        <title>Draft genome sequence of the ascomycete Xylaria multiplex DSM 110363.</title>
        <authorList>
            <person name="Buettner E."/>
            <person name="Kellner H."/>
        </authorList>
    </citation>
    <scope>NUCLEOTIDE SEQUENCE [LARGE SCALE GENOMIC DNA]</scope>
    <source>
        <strain evidence="2 3">DSM 110363</strain>
    </source>
</reference>
<accession>A0A7C8INQ7</accession>
<evidence type="ECO:0000313" key="3">
    <source>
        <dbReference type="Proteomes" id="UP000481858"/>
    </source>
</evidence>
<evidence type="ECO:0000313" key="2">
    <source>
        <dbReference type="EMBL" id="KAF2968381.1"/>
    </source>
</evidence>
<keyword evidence="1" id="KW-0812">Transmembrane</keyword>
<feature type="transmembrane region" description="Helical" evidence="1">
    <location>
        <begin position="155"/>
        <end position="174"/>
    </location>
</feature>
<dbReference type="InParanoid" id="A0A7C8INQ7"/>
<dbReference type="InterPro" id="IPR021514">
    <property type="entry name" value="DUF3176"/>
</dbReference>
<dbReference type="Proteomes" id="UP000481858">
    <property type="component" value="Unassembled WGS sequence"/>
</dbReference>
<sequence>MSVKQSFDSSFNSTFYIDSRSSYYSNTNRESDPAPDPKRIQKNKYHGLLYDWWPELASLALSAIAFIATIVTLYPHDLQPLPHWPYSISVNALISVYVLVFKAAILYAVAAAMGQLKWLWYQKQRVLSDLDIYDQASRGPLGSLKILWSIAPRNPLVGAGAIVIILMVIVDPFIQQLLEYYDCRSIVKDARASIGRTEYWQDLDSRSHPIGTATNAGLASWQKAINAGVFASDQTMSFDCVTGNCTFSRPYSTLAFCTLCDDLSDALLIQNLTQTINNKTTWGYNNTLPSSLSLINHEAGESMTWVVSGVKLNNKSGVDIEIILGKTPDNVFTNNFIINTFDNASYETCMSKTGNNIWECRGYGAAMCQLFPCVKKFLATIENGVLNETLIGTDGALEEWSKFAGNGLQDTMTTLDISCATPDDISQLRDAGYVISPDQKWLGFNISWDVSESVPADAPFPQSLQAKGCLFSYDVQSANNLWEDLRHFFVGSLTSTFRAETNLTSLTGPLSLQQIFNWGNTSFERIDSTFSNVSQALTIFSRELGTGNRSVAALGDVNTFHTCLRVRWPWIAFPATLAVFSWIFFAFVLCNQHGANWLPVWKSSTLPLLLNVSINHTNNAGLRLKMTIIGSQIDDLEAIAHQVKAHLEETARGVKLVDVAE</sequence>
<feature type="transmembrane region" description="Helical" evidence="1">
    <location>
        <begin position="52"/>
        <end position="74"/>
    </location>
</feature>